<evidence type="ECO:0008006" key="5">
    <source>
        <dbReference type="Google" id="ProtNLM"/>
    </source>
</evidence>
<sequence length="269" mass="30956">MNILKNTSLLLLMVISLSSCAWAKERSISEPEESQKQHIIDKTLSIELVDEYRGVLSEFLSKPESIDTLKEVGKLYFHIGVETHDRDAIKKAFNIFKKILKEEPDNAEIKAFMGSAYTVKARDFPMKWLALVTPLGYIRLYYVKKGIDMMDEAVKMDTMYPVTRITRGITCISLPGIFQQFKKGMDDLELLISWIENPSLNKEYSEIITDKYFMATMYYQAGETYFEKGEKEKALSLFKKVASINLDTPFGRAAKKMLNKITGKDEIYE</sequence>
<dbReference type="PROSITE" id="PS50005">
    <property type="entry name" value="TPR"/>
    <property type="match status" value="2"/>
</dbReference>
<evidence type="ECO:0000313" key="4">
    <source>
        <dbReference type="Proteomes" id="UP000231067"/>
    </source>
</evidence>
<reference evidence="3 4" key="1">
    <citation type="submission" date="2017-09" db="EMBL/GenBank/DDBJ databases">
        <title>Depth-based differentiation of microbial function through sediment-hosted aquifers and enrichment of novel symbionts in the deep terrestrial subsurface.</title>
        <authorList>
            <person name="Probst A.J."/>
            <person name="Ladd B."/>
            <person name="Jarett J.K."/>
            <person name="Geller-Mcgrath D.E."/>
            <person name="Sieber C.M."/>
            <person name="Emerson J.B."/>
            <person name="Anantharaman K."/>
            <person name="Thomas B.C."/>
            <person name="Malmstrom R."/>
            <person name="Stieglmeier M."/>
            <person name="Klingl A."/>
            <person name="Woyke T."/>
            <person name="Ryan C.M."/>
            <person name="Banfield J.F."/>
        </authorList>
    </citation>
    <scope>NUCLEOTIDE SEQUENCE [LARGE SCALE GENOMIC DNA]</scope>
    <source>
        <strain evidence="3">CG23_combo_of_CG06-09_8_20_14_all_40_23</strain>
    </source>
</reference>
<evidence type="ECO:0000256" key="2">
    <source>
        <dbReference type="SAM" id="SignalP"/>
    </source>
</evidence>
<feature type="repeat" description="TPR" evidence="1">
    <location>
        <begin position="73"/>
        <end position="106"/>
    </location>
</feature>
<name>A0A2H0A925_9BACT</name>
<protein>
    <recommendedName>
        <fullName evidence="5">Outer membrane lipoprotein BamD-like domain-containing protein</fullName>
    </recommendedName>
</protein>
<gene>
    <name evidence="3" type="ORF">COX18_03670</name>
</gene>
<dbReference type="EMBL" id="PCSH01000069">
    <property type="protein sequence ID" value="PIP41320.1"/>
    <property type="molecule type" value="Genomic_DNA"/>
</dbReference>
<feature type="chain" id="PRO_5013560624" description="Outer membrane lipoprotein BamD-like domain-containing protein" evidence="2">
    <location>
        <begin position="24"/>
        <end position="269"/>
    </location>
</feature>
<keyword evidence="2" id="KW-0732">Signal</keyword>
<accession>A0A2H0A925</accession>
<dbReference type="Gene3D" id="1.25.40.10">
    <property type="entry name" value="Tetratricopeptide repeat domain"/>
    <property type="match status" value="1"/>
</dbReference>
<organism evidence="3 4">
    <name type="scientific">Candidatus Desantisbacteria bacterium CG23_combo_of_CG06-09_8_20_14_all_40_23</name>
    <dbReference type="NCBI Taxonomy" id="1974550"/>
    <lineage>
        <taxon>Bacteria</taxon>
        <taxon>Candidatus Desantisiibacteriota</taxon>
    </lineage>
</organism>
<dbReference type="SMART" id="SM00028">
    <property type="entry name" value="TPR"/>
    <property type="match status" value="2"/>
</dbReference>
<feature type="signal peptide" evidence="2">
    <location>
        <begin position="1"/>
        <end position="23"/>
    </location>
</feature>
<dbReference type="AlphaFoldDB" id="A0A2H0A925"/>
<keyword evidence="1" id="KW-0802">TPR repeat</keyword>
<comment type="caution">
    <text evidence="3">The sequence shown here is derived from an EMBL/GenBank/DDBJ whole genome shotgun (WGS) entry which is preliminary data.</text>
</comment>
<proteinExistence type="predicted"/>
<dbReference type="SUPFAM" id="SSF48452">
    <property type="entry name" value="TPR-like"/>
    <property type="match status" value="1"/>
</dbReference>
<evidence type="ECO:0000256" key="1">
    <source>
        <dbReference type="PROSITE-ProRule" id="PRU00339"/>
    </source>
</evidence>
<dbReference type="Proteomes" id="UP000231067">
    <property type="component" value="Unassembled WGS sequence"/>
</dbReference>
<evidence type="ECO:0000313" key="3">
    <source>
        <dbReference type="EMBL" id="PIP41320.1"/>
    </source>
</evidence>
<feature type="repeat" description="TPR" evidence="1">
    <location>
        <begin position="215"/>
        <end position="248"/>
    </location>
</feature>
<dbReference type="InterPro" id="IPR019734">
    <property type="entry name" value="TPR_rpt"/>
</dbReference>
<dbReference type="InterPro" id="IPR011990">
    <property type="entry name" value="TPR-like_helical_dom_sf"/>
</dbReference>
<dbReference type="Pfam" id="PF13181">
    <property type="entry name" value="TPR_8"/>
    <property type="match status" value="1"/>
</dbReference>
<dbReference type="PROSITE" id="PS51257">
    <property type="entry name" value="PROKAR_LIPOPROTEIN"/>
    <property type="match status" value="1"/>
</dbReference>